<evidence type="ECO:0000256" key="1">
    <source>
        <dbReference type="ARBA" id="ARBA00004370"/>
    </source>
</evidence>
<evidence type="ECO:0000313" key="9">
    <source>
        <dbReference type="Proteomes" id="UP000192578"/>
    </source>
</evidence>
<accession>A0A9X6NME1</accession>
<comment type="subcellular location">
    <subcellularLocation>
        <location evidence="1">Membrane</location>
    </subcellularLocation>
</comment>
<keyword evidence="5" id="KW-0130">Cell adhesion</keyword>
<protein>
    <recommendedName>
        <fullName evidence="10">Cadherin domain-containing protein</fullName>
    </recommendedName>
</protein>
<dbReference type="InterPro" id="IPR050971">
    <property type="entry name" value="Cadherin-domain_protein"/>
</dbReference>
<gene>
    <name evidence="8" type="ORF">BV898_19937</name>
</gene>
<dbReference type="EMBL" id="MTYJ01000951">
    <property type="protein sequence ID" value="OWA55553.1"/>
    <property type="molecule type" value="Genomic_DNA"/>
</dbReference>
<feature type="non-terminal residue" evidence="8">
    <location>
        <position position="598"/>
    </location>
</feature>
<evidence type="ECO:0000256" key="4">
    <source>
        <dbReference type="ARBA" id="ARBA00022837"/>
    </source>
</evidence>
<evidence type="ECO:0000256" key="7">
    <source>
        <dbReference type="ARBA" id="ARBA00023136"/>
    </source>
</evidence>
<comment type="caution">
    <text evidence="8">The sequence shown here is derived from an EMBL/GenBank/DDBJ whole genome shotgun (WGS) entry which is preliminary data.</text>
</comment>
<keyword evidence="3" id="KW-0677">Repeat</keyword>
<dbReference type="PANTHER" id="PTHR24025">
    <property type="entry name" value="DESMOGLEIN FAMILY MEMBER"/>
    <property type="match status" value="1"/>
</dbReference>
<proteinExistence type="predicted"/>
<dbReference type="GO" id="GO:0005911">
    <property type="term" value="C:cell-cell junction"/>
    <property type="evidence" value="ECO:0007669"/>
    <property type="project" value="TreeGrafter"/>
</dbReference>
<keyword evidence="6" id="KW-1133">Transmembrane helix</keyword>
<dbReference type="AlphaFoldDB" id="A0A9X6NME1"/>
<dbReference type="Proteomes" id="UP000192578">
    <property type="component" value="Unassembled WGS sequence"/>
</dbReference>
<reference evidence="9" key="1">
    <citation type="submission" date="2017-01" db="EMBL/GenBank/DDBJ databases">
        <title>Comparative genomics of anhydrobiosis in the tardigrade Hypsibius dujardini.</title>
        <authorList>
            <person name="Yoshida Y."/>
            <person name="Koutsovoulos G."/>
            <person name="Laetsch D."/>
            <person name="Stevens L."/>
            <person name="Kumar S."/>
            <person name="Horikawa D."/>
            <person name="Ishino K."/>
            <person name="Komine S."/>
            <person name="Tomita M."/>
            <person name="Blaxter M."/>
            <person name="Arakawa K."/>
        </authorList>
    </citation>
    <scope>NUCLEOTIDE SEQUENCE [LARGE SCALE GENOMIC DNA]</scope>
    <source>
        <strain evidence="9">Z151</strain>
    </source>
</reference>
<name>A0A9X6NME1_HYPEX</name>
<dbReference type="GO" id="GO:0098609">
    <property type="term" value="P:cell-cell adhesion"/>
    <property type="evidence" value="ECO:0007669"/>
    <property type="project" value="TreeGrafter"/>
</dbReference>
<sequence length="598" mass="64505">VLPPQFALDLYETAIYPAQSEPFPLAINSAVERCDNCFCSFEHPIPPFIHSANIQVDNNTGVVTVNQFPTTEFTSGTYITRVRVYCQSQSSLAEARTTVLIHWHPAPQFTQPEEITVSDLTAKGAVLLVLRPNGDYPYSLQYSAEPTDVVKVNSTTGVVQLENARNAGTEHLVTFKVKQLESPNGTIDVEIKLLVRFIAGFVPARFQSSTATGECGNPGVSALVELGGEVAGDLSFDVLGDEKECVNVTWPATSSSGTLTVTVAAALTARCGETFTAAVLLSSTGNQSRDVFNVVFTGCLVIIPPRFAKSLYEESVYPTESSFPVSVNEAIEDCTDCECSLESPTPPYPHSASVEINPDTGIVTVNQFPADGFAWGSYTSRLRVVCQSKSTNAEGRTTVLIHWRPLPEFSQPEEITVSDNAPKDKVLMVLRPNNNYPYELQYTVDPNSVVKVDPDTGTVTLEKAFNASTEHNVTFRVTQRNSPVGTTVAEVPLRIRFTASFIPATFSQSEMTVACGDPGVTALVNLGSEVVLSYRIIGDEEDCIEPPTVTTTSPEGTQTVSFAAIQPAQCGETFTAALVLTGSQSRDVLTVVFTDCSP</sequence>
<keyword evidence="7" id="KW-0472">Membrane</keyword>
<dbReference type="CDD" id="cd11304">
    <property type="entry name" value="Cadherin_repeat"/>
    <property type="match status" value="1"/>
</dbReference>
<keyword evidence="9" id="KW-1185">Reference proteome</keyword>
<keyword evidence="2" id="KW-0812">Transmembrane</keyword>
<evidence type="ECO:0000313" key="8">
    <source>
        <dbReference type="EMBL" id="OWA55553.1"/>
    </source>
</evidence>
<dbReference type="GO" id="GO:0016020">
    <property type="term" value="C:membrane"/>
    <property type="evidence" value="ECO:0007669"/>
    <property type="project" value="UniProtKB-SubCell"/>
</dbReference>
<evidence type="ECO:0008006" key="10">
    <source>
        <dbReference type="Google" id="ProtNLM"/>
    </source>
</evidence>
<evidence type="ECO:0000256" key="6">
    <source>
        <dbReference type="ARBA" id="ARBA00022989"/>
    </source>
</evidence>
<dbReference type="PANTHER" id="PTHR24025:SF23">
    <property type="entry name" value="NEURAL-CADHERIN"/>
    <property type="match status" value="1"/>
</dbReference>
<evidence type="ECO:0000256" key="3">
    <source>
        <dbReference type="ARBA" id="ARBA00022737"/>
    </source>
</evidence>
<evidence type="ECO:0000256" key="5">
    <source>
        <dbReference type="ARBA" id="ARBA00022889"/>
    </source>
</evidence>
<feature type="non-terminal residue" evidence="8">
    <location>
        <position position="1"/>
    </location>
</feature>
<keyword evidence="4" id="KW-0106">Calcium</keyword>
<dbReference type="GO" id="GO:0005509">
    <property type="term" value="F:calcium ion binding"/>
    <property type="evidence" value="ECO:0007669"/>
    <property type="project" value="TreeGrafter"/>
</dbReference>
<organism evidence="8 9">
    <name type="scientific">Hypsibius exemplaris</name>
    <name type="common">Freshwater tardigrade</name>
    <dbReference type="NCBI Taxonomy" id="2072580"/>
    <lineage>
        <taxon>Eukaryota</taxon>
        <taxon>Metazoa</taxon>
        <taxon>Ecdysozoa</taxon>
        <taxon>Tardigrada</taxon>
        <taxon>Eutardigrada</taxon>
        <taxon>Parachela</taxon>
        <taxon>Hypsibioidea</taxon>
        <taxon>Hypsibiidae</taxon>
        <taxon>Hypsibius</taxon>
    </lineage>
</organism>
<evidence type="ECO:0000256" key="2">
    <source>
        <dbReference type="ARBA" id="ARBA00022692"/>
    </source>
</evidence>